<dbReference type="RefSeq" id="WP_066670076.1">
    <property type="nucleotide sequence ID" value="NZ_LYVF01000183.1"/>
</dbReference>
<sequence>MKTGIILLSHGSRLPEAQITLRQIKEQIIQSGNYELVEGASLQFNQPDLPTVLCAMARCGMQRVVVVPIFIYQGMHMKRDIPAVLAAEQSRYPEMEIVLAKNIGADRKLAEIIMDRIQEVS</sequence>
<keyword evidence="4" id="KW-1185">Reference proteome</keyword>
<protein>
    <submittedName>
        <fullName evidence="3">Cobalamin biosynthesis protein CbiX</fullName>
    </submittedName>
</protein>
<proteinExistence type="predicted"/>
<reference evidence="3 4" key="1">
    <citation type="submission" date="2016-04" db="EMBL/GenBank/DDBJ databases">
        <authorList>
            <person name="Evans L.H."/>
            <person name="Alamgir A."/>
            <person name="Owens N."/>
            <person name="Weber N.D."/>
            <person name="Virtaneva K."/>
            <person name="Barbian K."/>
            <person name="Babar A."/>
            <person name="Rosenke K."/>
        </authorList>
    </citation>
    <scope>NUCLEOTIDE SEQUENCE [LARGE SCALE GENOMIC DNA]</scope>
    <source>
        <strain evidence="3 4">LMa1</strain>
    </source>
</reference>
<dbReference type="AlphaFoldDB" id="A0A1B7LC66"/>
<dbReference type="InterPro" id="IPR050963">
    <property type="entry name" value="Sirohydro_Cobaltochel/CbiX"/>
</dbReference>
<dbReference type="PANTHER" id="PTHR33542:SF3">
    <property type="entry name" value="SIROHYDROCHLORIN FERROCHELATASE, CHLOROPLASTIC"/>
    <property type="match status" value="1"/>
</dbReference>
<evidence type="ECO:0000313" key="4">
    <source>
        <dbReference type="Proteomes" id="UP000078532"/>
    </source>
</evidence>
<dbReference type="Pfam" id="PF01903">
    <property type="entry name" value="CbiX"/>
    <property type="match status" value="1"/>
</dbReference>
<dbReference type="PANTHER" id="PTHR33542">
    <property type="entry name" value="SIROHYDROCHLORIN FERROCHELATASE, CHLOROPLASTIC"/>
    <property type="match status" value="1"/>
</dbReference>
<dbReference type="GO" id="GO:0046872">
    <property type="term" value="F:metal ion binding"/>
    <property type="evidence" value="ECO:0007669"/>
    <property type="project" value="UniProtKB-KW"/>
</dbReference>
<accession>A0A1B7LC66</accession>
<dbReference type="CDD" id="cd03416">
    <property type="entry name" value="CbiX_SirB_N"/>
    <property type="match status" value="1"/>
</dbReference>
<dbReference type="Gene3D" id="3.40.50.1400">
    <property type="match status" value="1"/>
</dbReference>
<evidence type="ECO:0000256" key="2">
    <source>
        <dbReference type="ARBA" id="ARBA00023239"/>
    </source>
</evidence>
<dbReference type="STRING" id="1838280.A6M21_14010"/>
<dbReference type="EMBL" id="LYVF01000183">
    <property type="protein sequence ID" value="OAT80264.1"/>
    <property type="molecule type" value="Genomic_DNA"/>
</dbReference>
<dbReference type="Proteomes" id="UP000078532">
    <property type="component" value="Unassembled WGS sequence"/>
</dbReference>
<dbReference type="InterPro" id="IPR002762">
    <property type="entry name" value="CbiX-like"/>
</dbReference>
<dbReference type="OrthoDB" id="9797895at2"/>
<dbReference type="SUPFAM" id="SSF53800">
    <property type="entry name" value="Chelatase"/>
    <property type="match status" value="1"/>
</dbReference>
<dbReference type="GO" id="GO:0016829">
    <property type="term" value="F:lyase activity"/>
    <property type="evidence" value="ECO:0007669"/>
    <property type="project" value="UniProtKB-KW"/>
</dbReference>
<comment type="caution">
    <text evidence="3">The sequence shown here is derived from an EMBL/GenBank/DDBJ whole genome shotgun (WGS) entry which is preliminary data.</text>
</comment>
<evidence type="ECO:0000313" key="3">
    <source>
        <dbReference type="EMBL" id="OAT80264.1"/>
    </source>
</evidence>
<organism evidence="3 4">
    <name type="scientific">Desulfotomaculum copahuensis</name>
    <dbReference type="NCBI Taxonomy" id="1838280"/>
    <lineage>
        <taxon>Bacteria</taxon>
        <taxon>Bacillati</taxon>
        <taxon>Bacillota</taxon>
        <taxon>Clostridia</taxon>
        <taxon>Eubacteriales</taxon>
        <taxon>Desulfotomaculaceae</taxon>
        <taxon>Desulfotomaculum</taxon>
    </lineage>
</organism>
<gene>
    <name evidence="3" type="ORF">A6M21_14010</name>
</gene>
<keyword evidence="2" id="KW-0456">Lyase</keyword>
<name>A0A1B7LC66_9FIRM</name>
<evidence type="ECO:0000256" key="1">
    <source>
        <dbReference type="ARBA" id="ARBA00022723"/>
    </source>
</evidence>
<keyword evidence="1" id="KW-0479">Metal-binding</keyword>